<reference evidence="2" key="2">
    <citation type="journal article" date="2015" name="Data Brief">
        <title>Shoot transcriptome of the giant reed, Arundo donax.</title>
        <authorList>
            <person name="Barrero R.A."/>
            <person name="Guerrero F.D."/>
            <person name="Moolhuijzen P."/>
            <person name="Goolsby J.A."/>
            <person name="Tidwell J."/>
            <person name="Bellgard S.E."/>
            <person name="Bellgard M.I."/>
        </authorList>
    </citation>
    <scope>NUCLEOTIDE SEQUENCE</scope>
    <source>
        <tissue evidence="2">Shoot tissue taken approximately 20 cm above the soil surface</tissue>
    </source>
</reference>
<name>A0A0A9CT22_ARUDO</name>
<feature type="compositionally biased region" description="Basic residues" evidence="1">
    <location>
        <begin position="130"/>
        <end position="139"/>
    </location>
</feature>
<sequence>MPSTSSTTPSTPSRPSAPASSPAPISSRSPQVRWSVVGGARGSPGRARVSGERDDDAAGADVQLRAAEAGVPRPWAVHQGPGGAVGRPHAGLRALLLLPEPHPHQRPGPGGGPGPEPLLRGVTPPGVPRQQHRPRRRLRPGRDVHGLRQRLLPDAADQEGPALLRRGAADAPQDPRLRGALRRVAGDLLQGLRQVHAPDGRAQRRRRGPSKLQARQQVTHGS</sequence>
<feature type="region of interest" description="Disordered" evidence="1">
    <location>
        <begin position="1"/>
        <end position="176"/>
    </location>
</feature>
<accession>A0A0A9CT22</accession>
<proteinExistence type="predicted"/>
<feature type="region of interest" description="Disordered" evidence="1">
    <location>
        <begin position="192"/>
        <end position="222"/>
    </location>
</feature>
<evidence type="ECO:0000256" key="1">
    <source>
        <dbReference type="SAM" id="MobiDB-lite"/>
    </source>
</evidence>
<protein>
    <submittedName>
        <fullName evidence="2">Uncharacterized protein</fullName>
    </submittedName>
</protein>
<evidence type="ECO:0000313" key="2">
    <source>
        <dbReference type="EMBL" id="JAD79494.1"/>
    </source>
</evidence>
<feature type="compositionally biased region" description="Polar residues" evidence="1">
    <location>
        <begin position="213"/>
        <end position="222"/>
    </location>
</feature>
<dbReference type="EMBL" id="GBRH01218401">
    <property type="protein sequence ID" value="JAD79494.1"/>
    <property type="molecule type" value="Transcribed_RNA"/>
</dbReference>
<reference evidence="2" key="1">
    <citation type="submission" date="2014-09" db="EMBL/GenBank/DDBJ databases">
        <authorList>
            <person name="Magalhaes I.L.F."/>
            <person name="Oliveira U."/>
            <person name="Santos F.R."/>
            <person name="Vidigal T.H.D.A."/>
            <person name="Brescovit A.D."/>
            <person name="Santos A.J."/>
        </authorList>
    </citation>
    <scope>NUCLEOTIDE SEQUENCE</scope>
    <source>
        <tissue evidence="2">Shoot tissue taken approximately 20 cm above the soil surface</tissue>
    </source>
</reference>
<dbReference type="AlphaFoldDB" id="A0A0A9CT22"/>
<organism evidence="2">
    <name type="scientific">Arundo donax</name>
    <name type="common">Giant reed</name>
    <name type="synonym">Donax arundinaceus</name>
    <dbReference type="NCBI Taxonomy" id="35708"/>
    <lineage>
        <taxon>Eukaryota</taxon>
        <taxon>Viridiplantae</taxon>
        <taxon>Streptophyta</taxon>
        <taxon>Embryophyta</taxon>
        <taxon>Tracheophyta</taxon>
        <taxon>Spermatophyta</taxon>
        <taxon>Magnoliopsida</taxon>
        <taxon>Liliopsida</taxon>
        <taxon>Poales</taxon>
        <taxon>Poaceae</taxon>
        <taxon>PACMAD clade</taxon>
        <taxon>Arundinoideae</taxon>
        <taxon>Arundineae</taxon>
        <taxon>Arundo</taxon>
    </lineage>
</organism>
<feature type="compositionally biased region" description="Low complexity" evidence="1">
    <location>
        <begin position="1"/>
        <end position="30"/>
    </location>
</feature>